<dbReference type="InterPro" id="IPR018584">
    <property type="entry name" value="GT87"/>
</dbReference>
<reference evidence="10" key="1">
    <citation type="submission" date="2016-10" db="EMBL/GenBank/DDBJ databases">
        <authorList>
            <person name="Varghese N."/>
        </authorList>
    </citation>
    <scope>NUCLEOTIDE SEQUENCE [LARGE SCALE GENOMIC DNA]</scope>
    <source>
        <strain evidence="10">DSM 45096 / BCRC 16803 / CGMCC 4.1857 / CIP 109030 / JCM 12277 / KCTC 19219 / NBRC 100920 / 33214</strain>
    </source>
</reference>
<keyword evidence="6 8" id="KW-0472">Membrane</keyword>
<dbReference type="STRING" id="235985.SAMN05414137_101647"/>
<feature type="transmembrane region" description="Helical" evidence="8">
    <location>
        <begin position="216"/>
        <end position="234"/>
    </location>
</feature>
<feature type="transmembrane region" description="Helical" evidence="8">
    <location>
        <begin position="279"/>
        <end position="297"/>
    </location>
</feature>
<accession>A0A1H7GGT8</accession>
<sequence>MTVTPALPDQSEEVGSAAPSTPLPRWLPLPGVAVTLVALVGWWVWRETHPVGLKMMLDLGVYRDGGAALRHGSGLYQGRYTGAQLPFTYPPFAAMVFTAATLVSFAHAQVLMAAMTVVGVFAVAWLCWGRLGYPASAGRVGAALLVGAVGMWTEPVQQTLYFGQVNVLLMLVVVADLCLADGNRLKGVGVGLAAGFKLVPGIFILYLLLTRRFRAAAVSVGVLVATVGIAYALFPTESGQYWGGLFLDSNRVGPIGYLGDQSLHGLVYRALHGGPDVQAVWAVLAALVAALGLWVATRQHRAGRELLGVLATAVTGLLVSPISWSHHWVWVVPALVLLADVALRRRSGLLRAAPAAVALFFAAWPRDISGLGVLPSGAIWFLPNHHHLEYGWSAAQTALGESYSVLGLGLLAGLSLAPLRGRYRSSR</sequence>
<protein>
    <submittedName>
        <fullName evidence="9">Alpha-1,2-mannosyltransferase</fullName>
    </submittedName>
</protein>
<evidence type="ECO:0000256" key="5">
    <source>
        <dbReference type="ARBA" id="ARBA00022989"/>
    </source>
</evidence>
<dbReference type="Proteomes" id="UP000183015">
    <property type="component" value="Unassembled WGS sequence"/>
</dbReference>
<dbReference type="GO" id="GO:0005886">
    <property type="term" value="C:plasma membrane"/>
    <property type="evidence" value="ECO:0007669"/>
    <property type="project" value="UniProtKB-SubCell"/>
</dbReference>
<proteinExistence type="inferred from homology"/>
<evidence type="ECO:0000256" key="1">
    <source>
        <dbReference type="ARBA" id="ARBA00004651"/>
    </source>
</evidence>
<keyword evidence="5 8" id="KW-1133">Transmembrane helix</keyword>
<dbReference type="AlphaFoldDB" id="A0A1H7GGT8"/>
<dbReference type="OrthoDB" id="9774600at2"/>
<keyword evidence="2" id="KW-1003">Cell membrane</keyword>
<keyword evidence="3 9" id="KW-0808">Transferase</keyword>
<evidence type="ECO:0000256" key="7">
    <source>
        <dbReference type="ARBA" id="ARBA00024033"/>
    </source>
</evidence>
<evidence type="ECO:0000256" key="4">
    <source>
        <dbReference type="ARBA" id="ARBA00022692"/>
    </source>
</evidence>
<evidence type="ECO:0000256" key="6">
    <source>
        <dbReference type="ARBA" id="ARBA00023136"/>
    </source>
</evidence>
<dbReference type="RefSeq" id="WP_052439518.1">
    <property type="nucleotide sequence ID" value="NZ_BBPN01000064.1"/>
</dbReference>
<feature type="transmembrane region" description="Helical" evidence="8">
    <location>
        <begin position="131"/>
        <end position="153"/>
    </location>
</feature>
<keyword evidence="10" id="KW-1185">Reference proteome</keyword>
<feature type="transmembrane region" description="Helical" evidence="8">
    <location>
        <begin position="402"/>
        <end position="419"/>
    </location>
</feature>
<keyword evidence="9" id="KW-0328">Glycosyltransferase</keyword>
<keyword evidence="4 8" id="KW-0812">Transmembrane</keyword>
<evidence type="ECO:0000313" key="10">
    <source>
        <dbReference type="Proteomes" id="UP000183015"/>
    </source>
</evidence>
<evidence type="ECO:0000256" key="3">
    <source>
        <dbReference type="ARBA" id="ARBA00022679"/>
    </source>
</evidence>
<feature type="transmembrane region" description="Helical" evidence="8">
    <location>
        <begin position="188"/>
        <end position="209"/>
    </location>
</feature>
<comment type="subcellular location">
    <subcellularLocation>
        <location evidence="1">Cell membrane</location>
        <topology evidence="1">Multi-pass membrane protein</topology>
    </subcellularLocation>
</comment>
<comment type="similarity">
    <text evidence="7">Belongs to the glycosyltransferase 87 family.</text>
</comment>
<dbReference type="GO" id="GO:0016758">
    <property type="term" value="F:hexosyltransferase activity"/>
    <property type="evidence" value="ECO:0007669"/>
    <property type="project" value="InterPro"/>
</dbReference>
<evidence type="ECO:0000256" key="8">
    <source>
        <dbReference type="SAM" id="Phobius"/>
    </source>
</evidence>
<dbReference type="eggNOG" id="COG5650">
    <property type="taxonomic scope" value="Bacteria"/>
</dbReference>
<organism evidence="9 10">
    <name type="scientific">Streptacidiphilus jiangxiensis</name>
    <dbReference type="NCBI Taxonomy" id="235985"/>
    <lineage>
        <taxon>Bacteria</taxon>
        <taxon>Bacillati</taxon>
        <taxon>Actinomycetota</taxon>
        <taxon>Actinomycetes</taxon>
        <taxon>Kitasatosporales</taxon>
        <taxon>Streptomycetaceae</taxon>
        <taxon>Streptacidiphilus</taxon>
    </lineage>
</organism>
<evidence type="ECO:0000256" key="2">
    <source>
        <dbReference type="ARBA" id="ARBA00022475"/>
    </source>
</evidence>
<gene>
    <name evidence="9" type="ORF">SAMN05414137_101647</name>
</gene>
<feature type="transmembrane region" description="Helical" evidence="8">
    <location>
        <begin position="92"/>
        <end position="125"/>
    </location>
</feature>
<evidence type="ECO:0000313" key="9">
    <source>
        <dbReference type="EMBL" id="SEK36142.1"/>
    </source>
</evidence>
<feature type="transmembrane region" description="Helical" evidence="8">
    <location>
        <begin position="306"/>
        <end position="322"/>
    </location>
</feature>
<dbReference type="EMBL" id="FOAZ01000001">
    <property type="protein sequence ID" value="SEK36142.1"/>
    <property type="molecule type" value="Genomic_DNA"/>
</dbReference>
<dbReference type="Pfam" id="PF09594">
    <property type="entry name" value="GT87"/>
    <property type="match status" value="1"/>
</dbReference>
<feature type="transmembrane region" description="Helical" evidence="8">
    <location>
        <begin position="26"/>
        <end position="45"/>
    </location>
</feature>
<name>A0A1H7GGT8_STRJI</name>